<dbReference type="GO" id="GO:0048038">
    <property type="term" value="F:quinone binding"/>
    <property type="evidence" value="ECO:0007669"/>
    <property type="project" value="UniProtKB-UniRule"/>
</dbReference>
<proteinExistence type="inferred from homology"/>
<dbReference type="Proteomes" id="UP000231637">
    <property type="component" value="Chromosome"/>
</dbReference>
<accession>A0A2K8L9T5</accession>
<evidence type="ECO:0000256" key="2">
    <source>
        <dbReference type="RuleBase" id="RU004429"/>
    </source>
</evidence>
<keyword evidence="2" id="KW-0812">Transmembrane</keyword>
<dbReference type="RefSeq" id="WP_100265984.1">
    <property type="nucleotide sequence ID" value="NZ_CP018800.1"/>
</dbReference>
<evidence type="ECO:0000313" key="4">
    <source>
        <dbReference type="Proteomes" id="UP000231637"/>
    </source>
</evidence>
<evidence type="ECO:0000256" key="1">
    <source>
        <dbReference type="ARBA" id="ARBA00005698"/>
    </source>
</evidence>
<feature type="transmembrane region" description="Helical" evidence="2">
    <location>
        <begin position="143"/>
        <end position="166"/>
    </location>
</feature>
<feature type="transmembrane region" description="Helical" evidence="2">
    <location>
        <begin position="6"/>
        <end position="24"/>
    </location>
</feature>
<dbReference type="GO" id="GO:0005886">
    <property type="term" value="C:plasma membrane"/>
    <property type="evidence" value="ECO:0007669"/>
    <property type="project" value="UniProtKB-SubCell"/>
</dbReference>
<keyword evidence="2" id="KW-1133">Transmembrane helix</keyword>
<comment type="similarity">
    <text evidence="1 2">Belongs to the complex I subunit 6 family.</text>
</comment>
<dbReference type="Pfam" id="PF00499">
    <property type="entry name" value="Oxidored_q3"/>
    <property type="match status" value="1"/>
</dbReference>
<gene>
    <name evidence="3" type="ORF">Ga0123462_1814</name>
</gene>
<keyword evidence="4" id="KW-1185">Reference proteome</keyword>
<dbReference type="PANTHER" id="PTHR33269:SF17">
    <property type="entry name" value="NADH-UBIQUINONE OXIDOREDUCTASE CHAIN 6"/>
    <property type="match status" value="1"/>
</dbReference>
<dbReference type="NCBIfam" id="NF005164">
    <property type="entry name" value="PRK06638.1-4"/>
    <property type="match status" value="1"/>
</dbReference>
<comment type="catalytic activity">
    <reaction evidence="2">
        <text>a quinone + NADH + 5 H(+)(in) = a quinol + NAD(+) + 4 H(+)(out)</text>
        <dbReference type="Rhea" id="RHEA:57888"/>
        <dbReference type="ChEBI" id="CHEBI:15378"/>
        <dbReference type="ChEBI" id="CHEBI:24646"/>
        <dbReference type="ChEBI" id="CHEBI:57540"/>
        <dbReference type="ChEBI" id="CHEBI:57945"/>
        <dbReference type="ChEBI" id="CHEBI:132124"/>
    </reaction>
</comment>
<feature type="transmembrane region" description="Helical" evidence="2">
    <location>
        <begin position="54"/>
        <end position="76"/>
    </location>
</feature>
<sequence>MLETAFFYMFAGLTVLGGMGVVLARNTMHSVMFLVFCFFNASGLFFLLDAEFLGIILILIYVGAVMVLFMFVVMMLEVNAAKLREGFLQYLPLGGMIAAILMIEFIAASSSGVFAEGAMATAAHFGQEVNNTKEIGQILYTKYLLGFEIAAIILLVALIGAVVLTIRERKDAKYQNMTAQVKVRREDRVRKVSM</sequence>
<dbReference type="InterPro" id="IPR001457">
    <property type="entry name" value="NADH_UbQ/plastoQ_OxRdtase_su6"/>
</dbReference>
<dbReference type="OrthoDB" id="9795409at2"/>
<keyword evidence="2" id="KW-0472">Membrane</keyword>
<dbReference type="Gene3D" id="1.20.120.1200">
    <property type="entry name" value="NADH-ubiquinone/plastoquinone oxidoreductase chain 6, subunit NuoJ"/>
    <property type="match status" value="1"/>
</dbReference>
<dbReference type="KEGG" id="mfn:Ga0123462_1814"/>
<comment type="function">
    <text evidence="2">NDH-1 shuttles electrons from NADH, via FMN and iron-sulfur (Fe-S) centers, to quinones in the respiratory chain. Couples the redox reaction to proton translocation (for every two electrons transferred, four hydrogen ions are translocated across the cytoplasmic membrane), and thus conserves the redox energy in a proton gradient.</text>
</comment>
<protein>
    <recommendedName>
        <fullName evidence="2">NADH-quinone oxidoreductase subunit J</fullName>
        <ecNumber evidence="2">7.1.1.-</ecNumber>
    </recommendedName>
</protein>
<dbReference type="GO" id="GO:0008137">
    <property type="term" value="F:NADH dehydrogenase (ubiquinone) activity"/>
    <property type="evidence" value="ECO:0007669"/>
    <property type="project" value="UniProtKB-UniRule"/>
</dbReference>
<reference evidence="3 4" key="1">
    <citation type="submission" date="2016-12" db="EMBL/GenBank/DDBJ databases">
        <title>Isolation and genomic insights into novel planktonic Zetaproteobacteria from stratified waters of the Chesapeake Bay.</title>
        <authorList>
            <person name="McAllister S.M."/>
            <person name="Kato S."/>
            <person name="Chan C.S."/>
            <person name="Chiu B.K."/>
            <person name="Field E.K."/>
        </authorList>
    </citation>
    <scope>NUCLEOTIDE SEQUENCE [LARGE SCALE GENOMIC DNA]</scope>
    <source>
        <strain evidence="3 4">CP-8</strain>
    </source>
</reference>
<feature type="transmembrane region" description="Helical" evidence="2">
    <location>
        <begin position="31"/>
        <end position="48"/>
    </location>
</feature>
<dbReference type="GO" id="GO:0016491">
    <property type="term" value="F:oxidoreductase activity"/>
    <property type="evidence" value="ECO:0007669"/>
    <property type="project" value="UniProtKB-KW"/>
</dbReference>
<keyword evidence="2" id="KW-0874">Quinone</keyword>
<dbReference type="InterPro" id="IPR042106">
    <property type="entry name" value="Nuo/plastoQ_OxRdtase_6_NuoJ"/>
</dbReference>
<keyword evidence="2" id="KW-1003">Cell membrane</keyword>
<feature type="transmembrane region" description="Helical" evidence="2">
    <location>
        <begin position="88"/>
        <end position="108"/>
    </location>
</feature>
<dbReference type="AlphaFoldDB" id="A0A2K8L9T5"/>
<keyword evidence="3" id="KW-0560">Oxidoreductase</keyword>
<dbReference type="EC" id="7.1.1.-" evidence="2"/>
<dbReference type="EMBL" id="CP018800">
    <property type="protein sequence ID" value="ATX82661.1"/>
    <property type="molecule type" value="Genomic_DNA"/>
</dbReference>
<comment type="subcellular location">
    <subcellularLocation>
        <location evidence="2">Cell membrane</location>
        <topology evidence="2">Multi-pass membrane protein</topology>
    </subcellularLocation>
</comment>
<keyword evidence="2" id="KW-0520">NAD</keyword>
<dbReference type="PANTHER" id="PTHR33269">
    <property type="entry name" value="NADH-UBIQUINONE OXIDOREDUCTASE CHAIN 6"/>
    <property type="match status" value="1"/>
</dbReference>
<name>A0A2K8L9T5_9PROT</name>
<organism evidence="3 4">
    <name type="scientific">Mariprofundus ferrinatatus</name>
    <dbReference type="NCBI Taxonomy" id="1921087"/>
    <lineage>
        <taxon>Bacteria</taxon>
        <taxon>Pseudomonadati</taxon>
        <taxon>Pseudomonadota</taxon>
        <taxon>Candidatius Mariprofundia</taxon>
        <taxon>Mariprofundales</taxon>
        <taxon>Mariprofundaceae</taxon>
        <taxon>Mariprofundus</taxon>
    </lineage>
</organism>
<evidence type="ECO:0000313" key="3">
    <source>
        <dbReference type="EMBL" id="ATX82661.1"/>
    </source>
</evidence>